<dbReference type="AlphaFoldDB" id="A0A9W8W3M7"/>
<feature type="region of interest" description="Disordered" evidence="4">
    <location>
        <begin position="409"/>
        <end position="489"/>
    </location>
</feature>
<dbReference type="EMBL" id="JAPEUR010000585">
    <property type="protein sequence ID" value="KAJ4308035.1"/>
    <property type="molecule type" value="Genomic_DNA"/>
</dbReference>
<dbReference type="PANTHER" id="PTHR14150:SF12">
    <property type="entry name" value="U3 SMALL NUCLEOLAR RNA-ASSOCIATED PROTEIN 14 HOMOLOG A"/>
    <property type="match status" value="1"/>
</dbReference>
<name>A0A9W8W3M7_9HYPO</name>
<feature type="compositionally biased region" description="Basic and acidic residues" evidence="4">
    <location>
        <begin position="507"/>
        <end position="516"/>
    </location>
</feature>
<gene>
    <name evidence="5" type="ORF">N0V84_012337</name>
</gene>
<feature type="region of interest" description="Disordered" evidence="4">
    <location>
        <begin position="507"/>
        <end position="562"/>
    </location>
</feature>
<feature type="compositionally biased region" description="Acidic residues" evidence="4">
    <location>
        <begin position="452"/>
        <end position="461"/>
    </location>
</feature>
<feature type="compositionally biased region" description="Acidic residues" evidence="4">
    <location>
        <begin position="96"/>
        <end position="105"/>
    </location>
</feature>
<accession>A0A9W8W3M7</accession>
<feature type="compositionally biased region" description="Acidic residues" evidence="4">
    <location>
        <begin position="198"/>
        <end position="225"/>
    </location>
</feature>
<feature type="region of interest" description="Disordered" evidence="4">
    <location>
        <begin position="1"/>
        <end position="312"/>
    </location>
</feature>
<feature type="compositionally biased region" description="Basic and acidic residues" evidence="4">
    <location>
        <begin position="409"/>
        <end position="418"/>
    </location>
</feature>
<keyword evidence="3" id="KW-0539">Nucleus</keyword>
<evidence type="ECO:0000313" key="6">
    <source>
        <dbReference type="Proteomes" id="UP001140502"/>
    </source>
</evidence>
<feature type="compositionally biased region" description="Basic and acidic residues" evidence="4">
    <location>
        <begin position="301"/>
        <end position="312"/>
    </location>
</feature>
<feature type="compositionally biased region" description="Polar residues" evidence="4">
    <location>
        <begin position="686"/>
        <end position="702"/>
    </location>
</feature>
<feature type="compositionally biased region" description="Low complexity" evidence="4">
    <location>
        <begin position="659"/>
        <end position="670"/>
    </location>
</feature>
<comment type="subcellular location">
    <subcellularLocation>
        <location evidence="1">Nucleus</location>
        <location evidence="1">Nucleolus</location>
    </subcellularLocation>
</comment>
<keyword evidence="2" id="KW-0597">Phosphoprotein</keyword>
<protein>
    <recommendedName>
        <fullName evidence="7">U3 small nucleolar RNA-associated protein 14</fullName>
    </recommendedName>
</protein>
<dbReference type="Proteomes" id="UP001140502">
    <property type="component" value="Unassembled WGS sequence"/>
</dbReference>
<proteinExistence type="predicted"/>
<feature type="compositionally biased region" description="Basic and acidic residues" evidence="4">
    <location>
        <begin position="462"/>
        <end position="484"/>
    </location>
</feature>
<feature type="region of interest" description="Disordered" evidence="4">
    <location>
        <begin position="586"/>
        <end position="729"/>
    </location>
</feature>
<sequence length="884" mass="99233">MGGRQAHGRSLLANPKANKAGNNKKSKARSQKNALNAFGIAQENFAPRQKLTPRVRQLDADIERKHGRDEDDGEEEEEEEDEPQRKKVKRPAGDGGAEDGSDSEGNEWRLGGLREDDEDSEIESDEAFGDSDEEKFQGYSFRGGKSTHDENDDSEDDSQDDEGQTLGEDAIDLATALDQFEEDSDEEPEGKDQSGSSESDDDASDEEEEEEDDDEDDSDDDDQEANPEKLEALQGLIKGYGGQKDDGEDKPKSKPKISLSDLGLSGISDANVKKSMKLMNKEDKEKRPGAAKKLDVPLAKRQQDRLDRSAAYEKTNETLDRWNDTVKQNRRAEHLVFPLPQNSATAGLDTTEIRPLTSANPSNELESAIMSIMEQSGLTLDKPQKPKEKEYDEEGNELTRKEVLARKRMERELNSREAKRAKRIKKIKSKAYHRVHRKQRERDEMATKEAMEEAGEIDSDEERLAQDRRRALERVGQRHKESKWAKIGSKTKRAVWDDDFRAGLTEMARKDEELRRRKEGRAGGSDESSESDSDSDNGDASLRRQLAALEEEEDVPQKGLMSMKFMQKAEAAKKEANDALIRQIRRELDGEEFDGDGDEEMDEVGRRQYGAAEGQAFKPSFEKSTRTAKKQKSTEEDEDDDVVITTDGAGSNPAIPNITSLDSSRTTSSTAGAWSRGEARRKKKGQSTANVGDLDLSSNVIVASSRKSKSKSKPDEASSDAESDTDQHLPLAIRDQEMVARAFAGEDVVGEFEREKADMEEEDDDKVIDNTLPGWGSWVGDGVSAKEKKRHQGRFLTKVEGIKKKDRKDAKLDKVIINEKRIKKNDRYLASQLPHPFESRQQYERSLRLPVGPEWMTKETFQESTKPRVLMKQGIIAPMSKPTI</sequence>
<feature type="compositionally biased region" description="Acidic residues" evidence="4">
    <location>
        <begin position="527"/>
        <end position="537"/>
    </location>
</feature>
<comment type="caution">
    <text evidence="5">The sequence shown here is derived from an EMBL/GenBank/DDBJ whole genome shotgun (WGS) entry which is preliminary data.</text>
</comment>
<feature type="compositionally biased region" description="Acidic residues" evidence="4">
    <location>
        <begin position="70"/>
        <end position="82"/>
    </location>
</feature>
<evidence type="ECO:0000256" key="1">
    <source>
        <dbReference type="ARBA" id="ARBA00004604"/>
    </source>
</evidence>
<dbReference type="PANTHER" id="PTHR14150">
    <property type="entry name" value="U3 SMALL NUCLEOLAR RNA-ASSOCIATED PROTEIN 14"/>
    <property type="match status" value="1"/>
</dbReference>
<dbReference type="GO" id="GO:0006364">
    <property type="term" value="P:rRNA processing"/>
    <property type="evidence" value="ECO:0007669"/>
    <property type="project" value="InterPro"/>
</dbReference>
<evidence type="ECO:0000313" key="5">
    <source>
        <dbReference type="EMBL" id="KAJ4308035.1"/>
    </source>
</evidence>
<feature type="compositionally biased region" description="Acidic residues" evidence="4">
    <location>
        <begin position="115"/>
        <end position="133"/>
    </location>
</feature>
<evidence type="ECO:0000256" key="4">
    <source>
        <dbReference type="SAM" id="MobiDB-lite"/>
    </source>
</evidence>
<feature type="compositionally biased region" description="Basic and acidic residues" evidence="4">
    <location>
        <begin position="243"/>
        <end position="252"/>
    </location>
</feature>
<feature type="compositionally biased region" description="Basic and acidic residues" evidence="4">
    <location>
        <begin position="440"/>
        <end position="451"/>
    </location>
</feature>
<organism evidence="5 6">
    <name type="scientific">Fusarium piperis</name>
    <dbReference type="NCBI Taxonomy" id="1435070"/>
    <lineage>
        <taxon>Eukaryota</taxon>
        <taxon>Fungi</taxon>
        <taxon>Dikarya</taxon>
        <taxon>Ascomycota</taxon>
        <taxon>Pezizomycotina</taxon>
        <taxon>Sordariomycetes</taxon>
        <taxon>Hypocreomycetidae</taxon>
        <taxon>Hypocreales</taxon>
        <taxon>Nectriaceae</taxon>
        <taxon>Fusarium</taxon>
        <taxon>Fusarium solani species complex</taxon>
    </lineage>
</organism>
<feature type="compositionally biased region" description="Basic residues" evidence="4">
    <location>
        <begin position="419"/>
        <end position="439"/>
    </location>
</feature>
<evidence type="ECO:0000256" key="3">
    <source>
        <dbReference type="ARBA" id="ARBA00023242"/>
    </source>
</evidence>
<dbReference type="OrthoDB" id="277439at2759"/>
<reference evidence="5" key="1">
    <citation type="submission" date="2022-10" db="EMBL/GenBank/DDBJ databases">
        <title>Tapping the CABI collections for fungal endophytes: first genome assemblies for Collariella, Neodidymelliopsis, Ascochyta clinopodiicola, Didymella pomorum, Didymosphaeria variabile, Neocosmospora piperis and Neocucurbitaria cava.</title>
        <authorList>
            <person name="Hill R."/>
        </authorList>
    </citation>
    <scope>NUCLEOTIDE SEQUENCE</scope>
    <source>
        <strain evidence="5">IMI 366586</strain>
    </source>
</reference>
<dbReference type="Pfam" id="PF04615">
    <property type="entry name" value="Utp14"/>
    <property type="match status" value="1"/>
</dbReference>
<feature type="compositionally biased region" description="Acidic residues" evidence="4">
    <location>
        <begin position="150"/>
        <end position="163"/>
    </location>
</feature>
<feature type="compositionally biased region" description="Low complexity" evidence="4">
    <location>
        <begin position="257"/>
        <end position="269"/>
    </location>
</feature>
<feature type="region of interest" description="Disordered" evidence="4">
    <location>
        <begin position="376"/>
        <end position="397"/>
    </location>
</feature>
<keyword evidence="6" id="KW-1185">Reference proteome</keyword>
<dbReference type="GO" id="GO:0032040">
    <property type="term" value="C:small-subunit processome"/>
    <property type="evidence" value="ECO:0007669"/>
    <property type="project" value="InterPro"/>
</dbReference>
<evidence type="ECO:0008006" key="7">
    <source>
        <dbReference type="Google" id="ProtNLM"/>
    </source>
</evidence>
<feature type="compositionally biased region" description="Basic and acidic residues" evidence="4">
    <location>
        <begin position="279"/>
        <end position="295"/>
    </location>
</feature>
<feature type="compositionally biased region" description="Basic and acidic residues" evidence="4">
    <location>
        <begin position="56"/>
        <end position="69"/>
    </location>
</feature>
<dbReference type="InterPro" id="IPR006709">
    <property type="entry name" value="SSU_processome_Utp14"/>
</dbReference>
<feature type="region of interest" description="Disordered" evidence="4">
    <location>
        <begin position="341"/>
        <end position="362"/>
    </location>
</feature>
<feature type="compositionally biased region" description="Acidic residues" evidence="4">
    <location>
        <begin position="589"/>
        <end position="602"/>
    </location>
</feature>
<evidence type="ECO:0000256" key="2">
    <source>
        <dbReference type="ARBA" id="ARBA00022553"/>
    </source>
</evidence>
<feature type="compositionally biased region" description="Acidic residues" evidence="4">
    <location>
        <begin position="179"/>
        <end position="189"/>
    </location>
</feature>